<feature type="binding site" evidence="10">
    <location>
        <begin position="12"/>
        <end position="19"/>
    </location>
    <ligand>
        <name>ATP</name>
        <dbReference type="ChEBI" id="CHEBI:30616"/>
    </ligand>
</feature>
<dbReference type="Gene3D" id="3.40.50.300">
    <property type="entry name" value="P-loop containing nucleotide triphosphate hydrolases"/>
    <property type="match status" value="1"/>
</dbReference>
<protein>
    <recommendedName>
        <fullName evidence="10">tRNA dimethylallyltransferase</fullName>
        <ecNumber evidence="10">2.5.1.75</ecNumber>
    </recommendedName>
    <alternativeName>
        <fullName evidence="10">Dimethylallyl diphosphate:tRNA dimethylallyltransferase</fullName>
        <shortName evidence="10">DMAPP:tRNA dimethylallyltransferase</shortName>
        <shortName evidence="10">DMATase</shortName>
    </alternativeName>
    <alternativeName>
        <fullName evidence="10">Isopentenyl-diphosphate:tRNA isopentenyltransferase</fullName>
        <shortName evidence="10">IPP transferase</shortName>
        <shortName evidence="10">IPPT</shortName>
        <shortName evidence="10">IPTase</shortName>
    </alternativeName>
</protein>
<comment type="cofactor">
    <cofactor evidence="1 10">
        <name>Mg(2+)</name>
        <dbReference type="ChEBI" id="CHEBI:18420"/>
    </cofactor>
</comment>
<dbReference type="OrthoDB" id="9776390at2"/>
<reference evidence="14 15" key="1">
    <citation type="submission" date="2016-10" db="EMBL/GenBank/DDBJ databases">
        <authorList>
            <person name="de Groot N.N."/>
        </authorList>
    </citation>
    <scope>NUCLEOTIDE SEQUENCE [LARGE SCALE GENOMIC DNA]</scope>
    <source>
        <strain evidence="14 15">DSM 2872</strain>
    </source>
</reference>
<dbReference type="HAMAP" id="MF_00185">
    <property type="entry name" value="IPP_trans"/>
    <property type="match status" value="1"/>
</dbReference>
<feature type="binding site" evidence="10">
    <location>
        <begin position="14"/>
        <end position="19"/>
    </location>
    <ligand>
        <name>substrate</name>
    </ligand>
</feature>
<feature type="region of interest" description="Interaction with substrate tRNA" evidence="10">
    <location>
        <begin position="37"/>
        <end position="40"/>
    </location>
</feature>
<evidence type="ECO:0000256" key="11">
    <source>
        <dbReference type="RuleBase" id="RU003783"/>
    </source>
</evidence>
<keyword evidence="8 10" id="KW-0460">Magnesium</keyword>
<evidence type="ECO:0000256" key="1">
    <source>
        <dbReference type="ARBA" id="ARBA00001946"/>
    </source>
</evidence>
<gene>
    <name evidence="10" type="primary">miaA</name>
    <name evidence="14" type="ORF">SAMN05660648_02308</name>
</gene>
<dbReference type="EMBL" id="FNQG01000010">
    <property type="protein sequence ID" value="SEA19377.1"/>
    <property type="molecule type" value="Genomic_DNA"/>
</dbReference>
<sequence>MTGKEKLIVILGPTAVGKTDLSIELAKKIDTEIISGDSMLFYRGFDIGSAKPSVEERRGIVHHLVDNLEPWESFNVTDFVREGQQLIHALNAQGKIPIIAGGTGLYIKALLEGYEFNETADHSDYRQELTALAEEKGRGYIHGLLQKADPEAAERIHANNLRRVIRALEVAHFGGEQISQQKEYGEGDLAYDVYVVGLNRERQGLYQRINERVELMFAAGLEAEVKTLLAGGVTRDMQAMQGIGYKETAAYLAGEMTREEAVDLIKKSTRHFAKRQLTWFRKMPYIHWYMADEMTSENLLQSVCHDLAGFFPELAN</sequence>
<dbReference type="PANTHER" id="PTHR11088">
    <property type="entry name" value="TRNA DIMETHYLALLYLTRANSFERASE"/>
    <property type="match status" value="1"/>
</dbReference>
<evidence type="ECO:0000256" key="7">
    <source>
        <dbReference type="ARBA" id="ARBA00022840"/>
    </source>
</evidence>
<keyword evidence="5 10" id="KW-0819">tRNA processing</keyword>
<comment type="caution">
    <text evidence="10">Lacks conserved residue(s) required for the propagation of feature annotation.</text>
</comment>
<evidence type="ECO:0000256" key="3">
    <source>
        <dbReference type="ARBA" id="ARBA00005842"/>
    </source>
</evidence>
<accession>A0A1H3Z6V3</accession>
<comment type="similarity">
    <text evidence="3 10 13">Belongs to the IPP transferase family.</text>
</comment>
<feature type="site" description="Interaction with substrate tRNA" evidence="10">
    <location>
        <position position="126"/>
    </location>
</feature>
<dbReference type="PANTHER" id="PTHR11088:SF60">
    <property type="entry name" value="TRNA DIMETHYLALLYLTRANSFERASE"/>
    <property type="match status" value="1"/>
</dbReference>
<keyword evidence="6 10" id="KW-0547">Nucleotide-binding</keyword>
<dbReference type="InterPro" id="IPR027417">
    <property type="entry name" value="P-loop_NTPase"/>
</dbReference>
<feature type="site" description="Interaction with substrate tRNA" evidence="10">
    <location>
        <position position="103"/>
    </location>
</feature>
<comment type="function">
    <text evidence="2 10 12">Catalyzes the transfer of a dimethylallyl group onto the adenine at position 37 in tRNAs that read codons beginning with uridine, leading to the formation of N6-(dimethylallyl)adenosine (i(6)A).</text>
</comment>
<evidence type="ECO:0000256" key="6">
    <source>
        <dbReference type="ARBA" id="ARBA00022741"/>
    </source>
</evidence>
<dbReference type="SUPFAM" id="SSF52540">
    <property type="entry name" value="P-loop containing nucleoside triphosphate hydrolases"/>
    <property type="match status" value="1"/>
</dbReference>
<proteinExistence type="inferred from homology"/>
<dbReference type="NCBIfam" id="TIGR00174">
    <property type="entry name" value="miaA"/>
    <property type="match status" value="1"/>
</dbReference>
<dbReference type="InterPro" id="IPR039657">
    <property type="entry name" value="Dimethylallyltransferase"/>
</dbReference>
<evidence type="ECO:0000256" key="8">
    <source>
        <dbReference type="ARBA" id="ARBA00022842"/>
    </source>
</evidence>
<evidence type="ECO:0000256" key="13">
    <source>
        <dbReference type="RuleBase" id="RU003785"/>
    </source>
</evidence>
<keyword evidence="4 10" id="KW-0808">Transferase</keyword>
<dbReference type="InterPro" id="IPR018022">
    <property type="entry name" value="IPT"/>
</dbReference>
<name>A0A1H3Z6V3_SELRU</name>
<dbReference type="GO" id="GO:0052381">
    <property type="term" value="F:tRNA dimethylallyltransferase activity"/>
    <property type="evidence" value="ECO:0007669"/>
    <property type="project" value="UniProtKB-UniRule"/>
</dbReference>
<dbReference type="RefSeq" id="WP_074672828.1">
    <property type="nucleotide sequence ID" value="NZ_FNQG01000010.1"/>
</dbReference>
<evidence type="ECO:0000256" key="9">
    <source>
        <dbReference type="ARBA" id="ARBA00049563"/>
    </source>
</evidence>
<organism evidence="14 15">
    <name type="scientific">Selenomonas ruminantium</name>
    <dbReference type="NCBI Taxonomy" id="971"/>
    <lineage>
        <taxon>Bacteria</taxon>
        <taxon>Bacillati</taxon>
        <taxon>Bacillota</taxon>
        <taxon>Negativicutes</taxon>
        <taxon>Selenomonadales</taxon>
        <taxon>Selenomonadaceae</taxon>
        <taxon>Selenomonas</taxon>
    </lineage>
</organism>
<evidence type="ECO:0000256" key="4">
    <source>
        <dbReference type="ARBA" id="ARBA00022679"/>
    </source>
</evidence>
<evidence type="ECO:0000256" key="10">
    <source>
        <dbReference type="HAMAP-Rule" id="MF_00185"/>
    </source>
</evidence>
<comment type="subunit">
    <text evidence="10">Monomer.</text>
</comment>
<dbReference type="Gene3D" id="1.10.20.140">
    <property type="match status" value="1"/>
</dbReference>
<keyword evidence="7 10" id="KW-0067">ATP-binding</keyword>
<evidence type="ECO:0000256" key="12">
    <source>
        <dbReference type="RuleBase" id="RU003784"/>
    </source>
</evidence>
<evidence type="ECO:0000313" key="14">
    <source>
        <dbReference type="EMBL" id="SEA19377.1"/>
    </source>
</evidence>
<dbReference type="AlphaFoldDB" id="A0A1H3Z6V3"/>
<comment type="catalytic activity">
    <reaction evidence="9 10 11">
        <text>adenosine(37) in tRNA + dimethylallyl diphosphate = N(6)-dimethylallyladenosine(37) in tRNA + diphosphate</text>
        <dbReference type="Rhea" id="RHEA:26482"/>
        <dbReference type="Rhea" id="RHEA-COMP:10162"/>
        <dbReference type="Rhea" id="RHEA-COMP:10375"/>
        <dbReference type="ChEBI" id="CHEBI:33019"/>
        <dbReference type="ChEBI" id="CHEBI:57623"/>
        <dbReference type="ChEBI" id="CHEBI:74411"/>
        <dbReference type="ChEBI" id="CHEBI:74415"/>
        <dbReference type="EC" id="2.5.1.75"/>
    </reaction>
</comment>
<dbReference type="GO" id="GO:0005524">
    <property type="term" value="F:ATP binding"/>
    <property type="evidence" value="ECO:0007669"/>
    <property type="project" value="UniProtKB-UniRule"/>
</dbReference>
<evidence type="ECO:0000256" key="2">
    <source>
        <dbReference type="ARBA" id="ARBA00003213"/>
    </source>
</evidence>
<dbReference type="GO" id="GO:0006400">
    <property type="term" value="P:tRNA modification"/>
    <property type="evidence" value="ECO:0007669"/>
    <property type="project" value="TreeGrafter"/>
</dbReference>
<dbReference type="Pfam" id="PF01715">
    <property type="entry name" value="IPPT"/>
    <property type="match status" value="1"/>
</dbReference>
<dbReference type="Proteomes" id="UP000183469">
    <property type="component" value="Unassembled WGS sequence"/>
</dbReference>
<evidence type="ECO:0000313" key="15">
    <source>
        <dbReference type="Proteomes" id="UP000183469"/>
    </source>
</evidence>
<evidence type="ECO:0000256" key="5">
    <source>
        <dbReference type="ARBA" id="ARBA00022694"/>
    </source>
</evidence>
<dbReference type="EC" id="2.5.1.75" evidence="10"/>